<proteinExistence type="predicted"/>
<keyword evidence="1" id="KW-1133">Transmembrane helix</keyword>
<keyword evidence="1" id="KW-0812">Transmembrane</keyword>
<evidence type="ECO:0000313" key="2">
    <source>
        <dbReference type="EMBL" id="PIR70018.1"/>
    </source>
</evidence>
<name>A0A2H0TEN1_9BACT</name>
<evidence type="ECO:0000313" key="3">
    <source>
        <dbReference type="Proteomes" id="UP000229383"/>
    </source>
</evidence>
<feature type="transmembrane region" description="Helical" evidence="1">
    <location>
        <begin position="116"/>
        <end position="138"/>
    </location>
</feature>
<dbReference type="PANTHER" id="PTHR36844:SF1">
    <property type="entry name" value="PROTEASE PRSW"/>
    <property type="match status" value="1"/>
</dbReference>
<feature type="transmembrane region" description="Helical" evidence="1">
    <location>
        <begin position="191"/>
        <end position="210"/>
    </location>
</feature>
<accession>A0A2H0TEN1</accession>
<dbReference type="AlphaFoldDB" id="A0A2H0TEN1"/>
<keyword evidence="1" id="KW-0472">Membrane</keyword>
<feature type="transmembrane region" description="Helical" evidence="1">
    <location>
        <begin position="158"/>
        <end position="182"/>
    </location>
</feature>
<dbReference type="Proteomes" id="UP000229383">
    <property type="component" value="Unassembled WGS sequence"/>
</dbReference>
<gene>
    <name evidence="2" type="ORF">COU46_03735</name>
</gene>
<sequence>MNQALLTSSYFIYATLGGLLSAVVWLWFWLKEDPHPEPKRVLIRTFFTGVLVLPIALFLEEVFFEGGVNLGFIAKNSFHFWILFVWAGIEEIAKYSAAYWAALIRPGFDEPIDAPIYLITAALGFAAFENSIFLFKAFREGFAAFEGPMLGLITSQLRFIGATLLHVTTSAIVGISIAYAFFHPEKRHRNVIGGLFTATLLHTFFNFFILKEGGEKVLIIFFAVWITAIALIFILEKIKRLKV</sequence>
<organism evidence="2 3">
    <name type="scientific">Candidatus Niyogibacteria bacterium CG10_big_fil_rev_8_21_14_0_10_42_19</name>
    <dbReference type="NCBI Taxonomy" id="1974725"/>
    <lineage>
        <taxon>Bacteria</taxon>
        <taxon>Candidatus Niyogiibacteriota</taxon>
    </lineage>
</organism>
<feature type="transmembrane region" description="Helical" evidence="1">
    <location>
        <begin position="41"/>
        <end position="59"/>
    </location>
</feature>
<dbReference type="GO" id="GO:0008233">
    <property type="term" value="F:peptidase activity"/>
    <property type="evidence" value="ECO:0007669"/>
    <property type="project" value="InterPro"/>
</dbReference>
<dbReference type="EMBL" id="PFCN01000042">
    <property type="protein sequence ID" value="PIR70018.1"/>
    <property type="molecule type" value="Genomic_DNA"/>
</dbReference>
<dbReference type="PANTHER" id="PTHR36844">
    <property type="entry name" value="PROTEASE PRSW"/>
    <property type="match status" value="1"/>
</dbReference>
<feature type="transmembrane region" description="Helical" evidence="1">
    <location>
        <begin position="12"/>
        <end position="29"/>
    </location>
</feature>
<evidence type="ECO:0000256" key="1">
    <source>
        <dbReference type="SAM" id="Phobius"/>
    </source>
</evidence>
<comment type="caution">
    <text evidence="2">The sequence shown here is derived from an EMBL/GenBank/DDBJ whole genome shotgun (WGS) entry which is preliminary data.</text>
</comment>
<protein>
    <recommendedName>
        <fullName evidence="4">Protease PrsW</fullName>
    </recommendedName>
</protein>
<dbReference type="InterPro" id="IPR026898">
    <property type="entry name" value="PrsW"/>
</dbReference>
<feature type="transmembrane region" description="Helical" evidence="1">
    <location>
        <begin position="216"/>
        <end position="235"/>
    </location>
</feature>
<dbReference type="Pfam" id="PF13367">
    <property type="entry name" value="PrsW-protease"/>
    <property type="match status" value="1"/>
</dbReference>
<reference evidence="3" key="1">
    <citation type="submission" date="2017-09" db="EMBL/GenBank/DDBJ databases">
        <title>Depth-based differentiation of microbial function through sediment-hosted aquifers and enrichment of novel symbionts in the deep terrestrial subsurface.</title>
        <authorList>
            <person name="Probst A.J."/>
            <person name="Ladd B."/>
            <person name="Jarett J.K."/>
            <person name="Geller-Mcgrath D.E."/>
            <person name="Sieber C.M.K."/>
            <person name="Emerson J.B."/>
            <person name="Anantharaman K."/>
            <person name="Thomas B.C."/>
            <person name="Malmstrom R."/>
            <person name="Stieglmeier M."/>
            <person name="Klingl A."/>
            <person name="Woyke T."/>
            <person name="Ryan C.M."/>
            <person name="Banfield J.F."/>
        </authorList>
    </citation>
    <scope>NUCLEOTIDE SEQUENCE [LARGE SCALE GENOMIC DNA]</scope>
</reference>
<evidence type="ECO:0008006" key="4">
    <source>
        <dbReference type="Google" id="ProtNLM"/>
    </source>
</evidence>